<dbReference type="InterPro" id="IPR036250">
    <property type="entry name" value="AcylCo_DH-like_C"/>
</dbReference>
<protein>
    <recommendedName>
        <fullName evidence="3">Acyl-CoA dehydrogenase/oxidase C-terminal</fullName>
    </recommendedName>
</protein>
<dbReference type="Proteomes" id="UP000326198">
    <property type="component" value="Unassembled WGS sequence"/>
</dbReference>
<evidence type="ECO:0000313" key="2">
    <source>
        <dbReference type="Proteomes" id="UP000326198"/>
    </source>
</evidence>
<sequence>MDRDIPYIVHQGITAAFKAVLTRATQESLYSLAERCGTQGLFGYNNIVNNQIEARGNSIAEGDTLALSIRACVLQFRIDHKLMCCAGLAAELILGRYDMPQPLYPSCLLSMYEIGLIEHARGIVGSFEGARKREEFNWRILPRCQILVEAVGHQIAYESAAYYGVDLKLLDLYEARVMLRDPGWFVKNAPLDTETQLKMEMEAMDAAVPRLEEFLDATGAGPYCTAPIASNKSWTDLKHMRVTPGWIFMRITRN</sequence>
<organism evidence="1 2">
    <name type="scientific">Aspergillus bertholletiae</name>
    <dbReference type="NCBI Taxonomy" id="1226010"/>
    <lineage>
        <taxon>Eukaryota</taxon>
        <taxon>Fungi</taxon>
        <taxon>Dikarya</taxon>
        <taxon>Ascomycota</taxon>
        <taxon>Pezizomycotina</taxon>
        <taxon>Eurotiomycetes</taxon>
        <taxon>Eurotiomycetidae</taxon>
        <taxon>Eurotiales</taxon>
        <taxon>Aspergillaceae</taxon>
        <taxon>Aspergillus</taxon>
        <taxon>Aspergillus subgen. Circumdati</taxon>
    </lineage>
</organism>
<keyword evidence="2" id="KW-1185">Reference proteome</keyword>
<dbReference type="Gene3D" id="1.20.140.10">
    <property type="entry name" value="Butyryl-CoA Dehydrogenase, subunit A, domain 3"/>
    <property type="match status" value="1"/>
</dbReference>
<dbReference type="EMBL" id="ML736370">
    <property type="protein sequence ID" value="KAE8372216.1"/>
    <property type="molecule type" value="Genomic_DNA"/>
</dbReference>
<dbReference type="OrthoDB" id="538336at2759"/>
<reference evidence="1 2" key="1">
    <citation type="submission" date="2019-04" db="EMBL/GenBank/DDBJ databases">
        <title>Friends and foes A comparative genomics studyof 23 Aspergillus species from section Flavi.</title>
        <authorList>
            <consortium name="DOE Joint Genome Institute"/>
            <person name="Kjaerbolling I."/>
            <person name="Vesth T."/>
            <person name="Frisvad J.C."/>
            <person name="Nybo J.L."/>
            <person name="Theobald S."/>
            <person name="Kildgaard S."/>
            <person name="Isbrandt T."/>
            <person name="Kuo A."/>
            <person name="Sato A."/>
            <person name="Lyhne E.K."/>
            <person name="Kogle M.E."/>
            <person name="Wiebenga A."/>
            <person name="Kun R.S."/>
            <person name="Lubbers R.J."/>
            <person name="Makela M.R."/>
            <person name="Barry K."/>
            <person name="Chovatia M."/>
            <person name="Clum A."/>
            <person name="Daum C."/>
            <person name="Haridas S."/>
            <person name="He G."/>
            <person name="LaButti K."/>
            <person name="Lipzen A."/>
            <person name="Mondo S."/>
            <person name="Riley R."/>
            <person name="Salamov A."/>
            <person name="Simmons B.A."/>
            <person name="Magnuson J.K."/>
            <person name="Henrissat B."/>
            <person name="Mortensen U.H."/>
            <person name="Larsen T.O."/>
            <person name="Devries R.P."/>
            <person name="Grigoriev I.V."/>
            <person name="Machida M."/>
            <person name="Baker S.E."/>
            <person name="Andersen M.R."/>
        </authorList>
    </citation>
    <scope>NUCLEOTIDE SEQUENCE [LARGE SCALE GENOMIC DNA]</scope>
    <source>
        <strain evidence="1 2">IBT 29228</strain>
    </source>
</reference>
<dbReference type="GO" id="GO:0016627">
    <property type="term" value="F:oxidoreductase activity, acting on the CH-CH group of donors"/>
    <property type="evidence" value="ECO:0007669"/>
    <property type="project" value="InterPro"/>
</dbReference>
<accession>A0A5N7ASB0</accession>
<dbReference type="SUPFAM" id="SSF47203">
    <property type="entry name" value="Acyl-CoA dehydrogenase C-terminal domain-like"/>
    <property type="match status" value="1"/>
</dbReference>
<gene>
    <name evidence="1" type="ORF">BDV26DRAFT_105304</name>
</gene>
<dbReference type="AlphaFoldDB" id="A0A5N7ASB0"/>
<evidence type="ECO:0008006" key="3">
    <source>
        <dbReference type="Google" id="ProtNLM"/>
    </source>
</evidence>
<name>A0A5N7ASB0_9EURO</name>
<evidence type="ECO:0000313" key="1">
    <source>
        <dbReference type="EMBL" id="KAE8372216.1"/>
    </source>
</evidence>
<proteinExistence type="predicted"/>